<keyword evidence="3" id="KW-1185">Reference proteome</keyword>
<dbReference type="EMBL" id="SORE01000035">
    <property type="protein sequence ID" value="TDY37752.1"/>
    <property type="molecule type" value="Genomic_DNA"/>
</dbReference>
<evidence type="ECO:0000313" key="2">
    <source>
        <dbReference type="EMBL" id="TDY37752.1"/>
    </source>
</evidence>
<name>A0A4R8L546_9BURK</name>
<feature type="compositionally biased region" description="Basic and acidic residues" evidence="1">
    <location>
        <begin position="81"/>
        <end position="91"/>
    </location>
</feature>
<feature type="compositionally biased region" description="Polar residues" evidence="1">
    <location>
        <begin position="238"/>
        <end position="249"/>
    </location>
</feature>
<proteinExistence type="predicted"/>
<dbReference type="OrthoDB" id="9094099at2"/>
<feature type="region of interest" description="Disordered" evidence="1">
    <location>
        <begin position="263"/>
        <end position="282"/>
    </location>
</feature>
<feature type="compositionally biased region" description="Polar residues" evidence="1">
    <location>
        <begin position="23"/>
        <end position="50"/>
    </location>
</feature>
<feature type="region of interest" description="Disordered" evidence="1">
    <location>
        <begin position="1"/>
        <end position="92"/>
    </location>
</feature>
<evidence type="ECO:0000313" key="3">
    <source>
        <dbReference type="Proteomes" id="UP000295509"/>
    </source>
</evidence>
<organism evidence="2 3">
    <name type="scientific">Paraburkholderia rhizosphaerae</name>
    <dbReference type="NCBI Taxonomy" id="480658"/>
    <lineage>
        <taxon>Bacteria</taxon>
        <taxon>Pseudomonadati</taxon>
        <taxon>Pseudomonadota</taxon>
        <taxon>Betaproteobacteria</taxon>
        <taxon>Burkholderiales</taxon>
        <taxon>Burkholderiaceae</taxon>
        <taxon>Paraburkholderia</taxon>
    </lineage>
</organism>
<protein>
    <submittedName>
        <fullName evidence="2">Uncharacterized protein</fullName>
    </submittedName>
</protein>
<feature type="compositionally biased region" description="Polar residues" evidence="1">
    <location>
        <begin position="58"/>
        <end position="70"/>
    </location>
</feature>
<dbReference type="Proteomes" id="UP000295509">
    <property type="component" value="Unassembled WGS sequence"/>
</dbReference>
<evidence type="ECO:0000256" key="1">
    <source>
        <dbReference type="SAM" id="MobiDB-lite"/>
    </source>
</evidence>
<dbReference type="SUPFAM" id="SSF57997">
    <property type="entry name" value="Tropomyosin"/>
    <property type="match status" value="1"/>
</dbReference>
<gene>
    <name evidence="2" type="ORF">BX592_13512</name>
</gene>
<feature type="region of interest" description="Disordered" evidence="1">
    <location>
        <begin position="226"/>
        <end position="257"/>
    </location>
</feature>
<comment type="caution">
    <text evidence="2">The sequence shown here is derived from an EMBL/GenBank/DDBJ whole genome shotgun (WGS) entry which is preliminary data.</text>
</comment>
<dbReference type="RefSeq" id="WP_134196983.1">
    <property type="nucleotide sequence ID" value="NZ_JBHLUW010000014.1"/>
</dbReference>
<dbReference type="AlphaFoldDB" id="A0A4R8L546"/>
<feature type="compositionally biased region" description="Basic and acidic residues" evidence="1">
    <location>
        <begin position="226"/>
        <end position="237"/>
    </location>
</feature>
<accession>A0A4R8L546</accession>
<reference evidence="2 3" key="1">
    <citation type="submission" date="2019-03" db="EMBL/GenBank/DDBJ databases">
        <title>Genomic Encyclopedia of Type Strains, Phase III (KMG-III): the genomes of soil and plant-associated and newly described type strains.</title>
        <authorList>
            <person name="Whitman W."/>
        </authorList>
    </citation>
    <scope>NUCLEOTIDE SEQUENCE [LARGE SCALE GENOMIC DNA]</scope>
    <source>
        <strain evidence="2 3">LMG 29544</strain>
    </source>
</reference>
<sequence length="325" mass="35275">MGIHIGEAGGGYHDTPVYHGEQGPSNSNHGQTGSSDRLGTAQTSILSNVHSAGGATRNGLNRTRNSTRGAPTSGAALPERYIAKPDGELRSDPGNMGIFIDRKGQQYLQNDGKWYGVSRDNANGTWRLAQQGDPAKPGIPVDLGANGSWTIHDDVGLKGGMLSGDPAKAQGIAEAQRKVDDLTREHQALTGEQDRLTREINDAHAAALGYRTKADDARRGLADATRRADQARREMETTQRVLDNPSQASDDAKRAAQVARDQLRTAESDAQREQYKLDEAERNVAETHGRIDTRRGELSAVLRRLDAVVADQFRADARLSRLQRE</sequence>